<comment type="caution">
    <text evidence="3">The sequence shown here is derived from an EMBL/GenBank/DDBJ whole genome shotgun (WGS) entry which is preliminary data.</text>
</comment>
<dbReference type="OrthoDB" id="9797498at2"/>
<keyword evidence="4" id="KW-1185">Reference proteome</keyword>
<name>A0A3M0FY64_9FLAO</name>
<gene>
    <name evidence="3" type="ORF">EAX61_11045</name>
</gene>
<accession>A0A3M0FY64</accession>
<dbReference type="RefSeq" id="WP_121917748.1">
    <property type="nucleotide sequence ID" value="NZ_REFV01000010.1"/>
</dbReference>
<dbReference type="Gene3D" id="3.10.450.50">
    <property type="match status" value="1"/>
</dbReference>
<dbReference type="SUPFAM" id="SSF54427">
    <property type="entry name" value="NTF2-like"/>
    <property type="match status" value="1"/>
</dbReference>
<feature type="signal peptide" evidence="1">
    <location>
        <begin position="1"/>
        <end position="18"/>
    </location>
</feature>
<dbReference type="InterPro" id="IPR037401">
    <property type="entry name" value="SnoaL-like"/>
</dbReference>
<evidence type="ECO:0000313" key="4">
    <source>
        <dbReference type="Proteomes" id="UP000281985"/>
    </source>
</evidence>
<organism evidence="3 4">
    <name type="scientific">Dokdonia sinensis</name>
    <dbReference type="NCBI Taxonomy" id="2479847"/>
    <lineage>
        <taxon>Bacteria</taxon>
        <taxon>Pseudomonadati</taxon>
        <taxon>Bacteroidota</taxon>
        <taxon>Flavobacteriia</taxon>
        <taxon>Flavobacteriales</taxon>
        <taxon>Flavobacteriaceae</taxon>
        <taxon>Dokdonia</taxon>
    </lineage>
</organism>
<evidence type="ECO:0000313" key="3">
    <source>
        <dbReference type="EMBL" id="RMB57641.1"/>
    </source>
</evidence>
<dbReference type="Pfam" id="PF12680">
    <property type="entry name" value="SnoaL_2"/>
    <property type="match status" value="1"/>
</dbReference>
<proteinExistence type="predicted"/>
<keyword evidence="1" id="KW-0732">Signal</keyword>
<feature type="chain" id="PRO_5017920940" description="SnoaL-like domain-containing protein" evidence="1">
    <location>
        <begin position="19"/>
        <end position="136"/>
    </location>
</feature>
<dbReference type="AlphaFoldDB" id="A0A3M0FY64"/>
<evidence type="ECO:0000256" key="1">
    <source>
        <dbReference type="SAM" id="SignalP"/>
    </source>
</evidence>
<dbReference type="EMBL" id="REFV01000010">
    <property type="protein sequence ID" value="RMB57641.1"/>
    <property type="molecule type" value="Genomic_DNA"/>
</dbReference>
<dbReference type="Proteomes" id="UP000281985">
    <property type="component" value="Unassembled WGS sequence"/>
</dbReference>
<feature type="domain" description="SnoaL-like" evidence="2">
    <location>
        <begin position="29"/>
        <end position="128"/>
    </location>
</feature>
<sequence length="136" mass="15491">MKTLATIILFLLPLLMTAQTPSPNPEPIVQANLDAYNAHDIEAFMSYFSEDVMMYNFNDGKQTANGIEEVRAIYEPYFEASPDLHSKILKRTVFDNKVIDHEYITGARGGAPFEIVLIYEVEDEKIVKMTAIRKRS</sequence>
<reference evidence="3 4" key="1">
    <citation type="submission" date="2018-10" db="EMBL/GenBank/DDBJ databases">
        <title>Dokdonia luteus sp. nov., isolated from sea water.</title>
        <authorList>
            <person name="Zhou L.Y."/>
            <person name="Du Z.J."/>
        </authorList>
    </citation>
    <scope>NUCLEOTIDE SEQUENCE [LARGE SCALE GENOMIC DNA]</scope>
    <source>
        <strain evidence="3 4">SH27</strain>
    </source>
</reference>
<protein>
    <recommendedName>
        <fullName evidence="2">SnoaL-like domain-containing protein</fullName>
    </recommendedName>
</protein>
<dbReference type="InterPro" id="IPR032710">
    <property type="entry name" value="NTF2-like_dom_sf"/>
</dbReference>
<evidence type="ECO:0000259" key="2">
    <source>
        <dbReference type="Pfam" id="PF12680"/>
    </source>
</evidence>